<reference evidence="1" key="1">
    <citation type="journal article" date="2014" name="Front. Microbiol.">
        <title>High frequency of phylogenetically diverse reductive dehalogenase-homologous genes in deep subseafloor sedimentary metagenomes.</title>
        <authorList>
            <person name="Kawai M."/>
            <person name="Futagami T."/>
            <person name="Toyoda A."/>
            <person name="Takaki Y."/>
            <person name="Nishi S."/>
            <person name="Hori S."/>
            <person name="Arai W."/>
            <person name="Tsubouchi T."/>
            <person name="Morono Y."/>
            <person name="Uchiyama I."/>
            <person name="Ito T."/>
            <person name="Fujiyama A."/>
            <person name="Inagaki F."/>
            <person name="Takami H."/>
        </authorList>
    </citation>
    <scope>NUCLEOTIDE SEQUENCE</scope>
    <source>
        <strain evidence="1">Expedition CK06-06</strain>
    </source>
</reference>
<accession>X0WJN0</accession>
<organism evidence="1">
    <name type="scientific">marine sediment metagenome</name>
    <dbReference type="NCBI Taxonomy" id="412755"/>
    <lineage>
        <taxon>unclassified sequences</taxon>
        <taxon>metagenomes</taxon>
        <taxon>ecological metagenomes</taxon>
    </lineage>
</organism>
<protein>
    <submittedName>
        <fullName evidence="1">Uncharacterized protein</fullName>
    </submittedName>
</protein>
<proteinExistence type="predicted"/>
<dbReference type="EMBL" id="BARS01034541">
    <property type="protein sequence ID" value="GAG23432.1"/>
    <property type="molecule type" value="Genomic_DNA"/>
</dbReference>
<sequence length="188" mass="21055">MNNDILPVYIFKPDEDLETLAPDDDCSATNQKLCLLEKLAIEMDLLEDEEMNKLGPVIIVPEPEFTKSDVDDIANQINIIHEKCDKCMIAVIPDQTVTPDNVDASGTLIAPPNSALHELSKRPAFDHVDMIGLHFFLNDYSDKCRSDEAVYRLINYTKQTLALYQKPSIILYYGAANDNSICTSEEAS</sequence>
<comment type="caution">
    <text evidence="1">The sequence shown here is derived from an EMBL/GenBank/DDBJ whole genome shotgun (WGS) entry which is preliminary data.</text>
</comment>
<gene>
    <name evidence="1" type="ORF">S01H1_53346</name>
</gene>
<feature type="non-terminal residue" evidence="1">
    <location>
        <position position="188"/>
    </location>
</feature>
<dbReference type="AlphaFoldDB" id="X0WJN0"/>
<name>X0WJN0_9ZZZZ</name>
<evidence type="ECO:0000313" key="1">
    <source>
        <dbReference type="EMBL" id="GAG23432.1"/>
    </source>
</evidence>